<protein>
    <submittedName>
        <fullName evidence="2">Uncharacterized protein</fullName>
    </submittedName>
</protein>
<dbReference type="KEGG" id="pcl:Pcal_2122"/>
<organism evidence="2 3">
    <name type="scientific">Pyrobaculum calidifontis (strain DSM 21063 / JCM 11548 / VA1)</name>
    <dbReference type="NCBI Taxonomy" id="410359"/>
    <lineage>
        <taxon>Archaea</taxon>
        <taxon>Thermoproteota</taxon>
        <taxon>Thermoprotei</taxon>
        <taxon>Thermoproteales</taxon>
        <taxon>Thermoproteaceae</taxon>
        <taxon>Pyrobaculum</taxon>
    </lineage>
</organism>
<dbReference type="RefSeq" id="WP_011850795.1">
    <property type="nucleotide sequence ID" value="NC_009073.1"/>
</dbReference>
<evidence type="ECO:0000313" key="3">
    <source>
        <dbReference type="Proteomes" id="UP000001431"/>
    </source>
</evidence>
<reference evidence="2" key="1">
    <citation type="submission" date="2007-02" db="EMBL/GenBank/DDBJ databases">
        <title>Complete sequence of Pyrobaculum calidifontis JCM 11548.</title>
        <authorList>
            <consortium name="US DOE Joint Genome Institute"/>
            <person name="Copeland A."/>
            <person name="Lucas S."/>
            <person name="Lapidus A."/>
            <person name="Barry K."/>
            <person name="Glavina del Rio T."/>
            <person name="Dalin E."/>
            <person name="Tice H."/>
            <person name="Pitluck S."/>
            <person name="Chain P."/>
            <person name="Malfatti S."/>
            <person name="Shin M."/>
            <person name="Vergez L."/>
            <person name="Schmutz J."/>
            <person name="Larimer F."/>
            <person name="Land M."/>
            <person name="Hauser L."/>
            <person name="Kyrpides N."/>
            <person name="Mikhailova N."/>
            <person name="Cozen A.E."/>
            <person name="Fitz-Gibbon S.T."/>
            <person name="House C.H."/>
            <person name="Saltikov C."/>
            <person name="Lowe T.M."/>
            <person name="Richardson P."/>
        </authorList>
    </citation>
    <scope>NUCLEOTIDE SEQUENCE [LARGE SCALE GENOMIC DNA]</scope>
    <source>
        <strain evidence="2">JCM 11548</strain>
    </source>
</reference>
<accession>A3MY20</accession>
<evidence type="ECO:0000256" key="1">
    <source>
        <dbReference type="SAM" id="Phobius"/>
    </source>
</evidence>
<dbReference type="HOGENOM" id="CLU_2857241_0_0_2"/>
<dbReference type="eggNOG" id="arCOG05446">
    <property type="taxonomic scope" value="Archaea"/>
</dbReference>
<feature type="transmembrane region" description="Helical" evidence="1">
    <location>
        <begin position="33"/>
        <end position="57"/>
    </location>
</feature>
<evidence type="ECO:0000313" key="2">
    <source>
        <dbReference type="EMBL" id="ABO09537.1"/>
    </source>
</evidence>
<keyword evidence="1" id="KW-0812">Transmembrane</keyword>
<gene>
    <name evidence="2" type="ordered locus">Pcal_2122</name>
</gene>
<dbReference type="AlphaFoldDB" id="A3MY20"/>
<sequence length="65" mass="7163">MRLVYAYAGFSLGVAAFFLYLAAAGLRTPDVPLGGYLVNLFDIVVLAFIAFTIYVVYRLGAQRRP</sequence>
<keyword evidence="1" id="KW-1133">Transmembrane helix</keyword>
<keyword evidence="1" id="KW-0472">Membrane</keyword>
<dbReference type="Proteomes" id="UP000001431">
    <property type="component" value="Chromosome"/>
</dbReference>
<name>A3MY20_PYRCJ</name>
<proteinExistence type="predicted"/>
<keyword evidence="3" id="KW-1185">Reference proteome</keyword>
<dbReference type="STRING" id="410359.Pcal_2122"/>
<dbReference type="EMBL" id="CP000561">
    <property type="protein sequence ID" value="ABO09537.1"/>
    <property type="molecule type" value="Genomic_DNA"/>
</dbReference>
<dbReference type="GeneID" id="4908626"/>
<dbReference type="OrthoDB" id="26354at2157"/>